<sequence length="542" mass="57490">MSPAERAGPARRTAPPRLAGVPAFRNLPDDLLESSGIALEVTVAGFRGDVWTRLSPRRDFPSPGAGRGRGWSARPVVGPGASARTGRRERPGRPAAGGMPSTRARVRVTSSTSAAVPAPPDQGTSTRAGPCHELCGTGESAVNLRLGEVTDQHGARGVGRMARLACPLCRQQVLATRQGLARHERVGGGQCLPAERIPMNVPAFGCLAVVAGVVVGAIFTSWTVFWVFLLVALAVIAFMAGTPAARVAAADQRAIEAVQRDAAPAAAPVRDIEQEAKQLLEELPPLGSTVEDAIAACMKRLRHRDPQPLTVRFTKLARTHVAADERILGLIVQEASTPRGVPLLAIITDKALVVRDRGVAYRDDDVEVHSGEGGFVRSGERLFFFSYHTGLETAVAARTLAASSRRAVAVPSSRPPERLIREARDAELIAVEWMRYLGFDDAVATPVGADGGVDVVSTRAVAQVKMEGKPTGRPVVQQLHGVAVHEDKTGVFFSLAGYTPHARNWAQTSGTALFRFDYQGAAEPVNAVAHELLAAADARAQQ</sequence>
<evidence type="ECO:0000313" key="5">
    <source>
        <dbReference type="Proteomes" id="UP000003824"/>
    </source>
</evidence>
<evidence type="ECO:0000313" key="4">
    <source>
        <dbReference type="EMBL" id="EFE71668.2"/>
    </source>
</evidence>
<dbReference type="SUPFAM" id="SSF52980">
    <property type="entry name" value="Restriction endonuclease-like"/>
    <property type="match status" value="1"/>
</dbReference>
<dbReference type="GO" id="GO:0004519">
    <property type="term" value="F:endonuclease activity"/>
    <property type="evidence" value="ECO:0007669"/>
    <property type="project" value="InterPro"/>
</dbReference>
<protein>
    <submittedName>
        <fullName evidence="4">Predicted protein</fullName>
    </submittedName>
</protein>
<evidence type="ECO:0000256" key="1">
    <source>
        <dbReference type="SAM" id="MobiDB-lite"/>
    </source>
</evidence>
<feature type="domain" description="Restriction endonuclease type IV Mrr" evidence="3">
    <location>
        <begin position="425"/>
        <end position="510"/>
    </location>
</feature>
<proteinExistence type="predicted"/>
<dbReference type="InterPro" id="IPR011335">
    <property type="entry name" value="Restrct_endonuc-II-like"/>
</dbReference>
<keyword evidence="2" id="KW-1133">Transmembrane helix</keyword>
<reference evidence="5" key="1">
    <citation type="submission" date="2008-12" db="EMBL/GenBank/DDBJ databases">
        <title>Annotation of Streptomyces ghanaensis ATCC 14672.</title>
        <authorList>
            <consortium name="The Broad Institute Genome Sequencing Platform"/>
            <consortium name="Broad Institute Microbial Sequencing Center"/>
            <person name="Fischbach M."/>
            <person name="Ward D."/>
            <person name="Young S."/>
            <person name="Kodira C.D."/>
            <person name="Zeng Q."/>
            <person name="Koehrsen M."/>
            <person name="Godfrey P."/>
            <person name="Alvarado L."/>
            <person name="Berlin A.M."/>
            <person name="Borenstein D."/>
            <person name="Chen Z."/>
            <person name="Engels R."/>
            <person name="Freedman E."/>
            <person name="Gellesch M."/>
            <person name="Goldberg J."/>
            <person name="Griggs A."/>
            <person name="Gujja S."/>
            <person name="Heiman D.I."/>
            <person name="Hepburn T.A."/>
            <person name="Howarth C."/>
            <person name="Jen D."/>
            <person name="Larson L."/>
            <person name="Lewis B."/>
            <person name="Mehta T."/>
            <person name="Park D."/>
            <person name="Pearson M."/>
            <person name="Roberts A."/>
            <person name="Saif S."/>
            <person name="Shea T.D."/>
            <person name="Shenoy N."/>
            <person name="Sisk P."/>
            <person name="Stolte C."/>
            <person name="Sykes S.N."/>
            <person name="Walk T."/>
            <person name="White J."/>
            <person name="Yandava C."/>
            <person name="Straight P."/>
            <person name="Clardy J."/>
            <person name="Hung D."/>
            <person name="Kolter R."/>
            <person name="Mekalanos J."/>
            <person name="Walker S."/>
            <person name="Walsh C.T."/>
            <person name="Wieland B.L.C."/>
            <person name="Ilzarbe M."/>
            <person name="Galagan J."/>
            <person name="Nusbaum C."/>
            <person name="Birren B."/>
        </authorList>
    </citation>
    <scope>NUCLEOTIDE SEQUENCE [LARGE SCALE GENOMIC DNA]</scope>
    <source>
        <strain evidence="5">ATCC 14672 / DSM 40746 / JCM 4963 / KCTC 9882 / NRRL B-12104 / FH 1290</strain>
    </source>
</reference>
<dbReference type="InterPro" id="IPR007560">
    <property type="entry name" value="Restrct_endonuc_IV_Mrr"/>
</dbReference>
<dbReference type="GO" id="GO:0003677">
    <property type="term" value="F:DNA binding"/>
    <property type="evidence" value="ECO:0007669"/>
    <property type="project" value="InterPro"/>
</dbReference>
<dbReference type="eggNOG" id="COG4127">
    <property type="taxonomic scope" value="Bacteria"/>
</dbReference>
<dbReference type="GO" id="GO:0009307">
    <property type="term" value="P:DNA restriction-modification system"/>
    <property type="evidence" value="ECO:0007669"/>
    <property type="project" value="InterPro"/>
</dbReference>
<gene>
    <name evidence="4" type="ORF">SSFG_06904</name>
</gene>
<dbReference type="Pfam" id="PF04471">
    <property type="entry name" value="Mrr_cat"/>
    <property type="match status" value="1"/>
</dbReference>
<dbReference type="Proteomes" id="UP000003824">
    <property type="component" value="Unassembled WGS sequence"/>
</dbReference>
<evidence type="ECO:0000259" key="3">
    <source>
        <dbReference type="Pfam" id="PF04471"/>
    </source>
</evidence>
<feature type="region of interest" description="Disordered" evidence="1">
    <location>
        <begin position="55"/>
        <end position="129"/>
    </location>
</feature>
<dbReference type="InterPro" id="IPR011856">
    <property type="entry name" value="tRNA_endonuc-like_dom_sf"/>
</dbReference>
<accession>D6A5F6</accession>
<evidence type="ECO:0000256" key="2">
    <source>
        <dbReference type="SAM" id="Phobius"/>
    </source>
</evidence>
<keyword evidence="2" id="KW-0472">Membrane</keyword>
<dbReference type="Gene3D" id="3.40.1350.10">
    <property type="match status" value="1"/>
</dbReference>
<dbReference type="EMBL" id="DS999641">
    <property type="protein sequence ID" value="EFE71668.2"/>
    <property type="molecule type" value="Genomic_DNA"/>
</dbReference>
<dbReference type="AlphaFoldDB" id="D6A5F6"/>
<feature type="region of interest" description="Disordered" evidence="1">
    <location>
        <begin position="1"/>
        <end position="21"/>
    </location>
</feature>
<feature type="compositionally biased region" description="Low complexity" evidence="1">
    <location>
        <begin position="1"/>
        <end position="17"/>
    </location>
</feature>
<feature type="transmembrane region" description="Helical" evidence="2">
    <location>
        <begin position="225"/>
        <end position="245"/>
    </location>
</feature>
<organism evidence="4 5">
    <name type="scientific">Streptomyces viridosporus (strain ATCC 14672 / DSM 40746 / JCM 4963 / KCTC 9882 / NRRL B-12104 / FH 1290)</name>
    <name type="common">Streptomyces ghanaensis</name>
    <dbReference type="NCBI Taxonomy" id="566461"/>
    <lineage>
        <taxon>Bacteria</taxon>
        <taxon>Bacillati</taxon>
        <taxon>Actinomycetota</taxon>
        <taxon>Actinomycetes</taxon>
        <taxon>Kitasatosporales</taxon>
        <taxon>Streptomycetaceae</taxon>
        <taxon>Streptomyces</taxon>
    </lineage>
</organism>
<keyword evidence="2" id="KW-0812">Transmembrane</keyword>
<name>D6A5F6_STRV1</name>
<feature type="transmembrane region" description="Helical" evidence="2">
    <location>
        <begin position="201"/>
        <end position="219"/>
    </location>
</feature>